<proteinExistence type="inferred from homology"/>
<feature type="transmembrane region" description="Helical" evidence="7">
    <location>
        <begin position="111"/>
        <end position="131"/>
    </location>
</feature>
<dbReference type="RefSeq" id="WP_255189070.1">
    <property type="nucleotide sequence ID" value="NZ_CP113517.1"/>
</dbReference>
<feature type="transmembrane region" description="Helical" evidence="7">
    <location>
        <begin position="143"/>
        <end position="166"/>
    </location>
</feature>
<keyword evidence="9" id="KW-1185">Reference proteome</keyword>
<keyword evidence="6 7" id="KW-0472">Membrane</keyword>
<dbReference type="PANTHER" id="PTHR30250">
    <property type="entry name" value="PST FAMILY PREDICTED COLANIC ACID TRANSPORTER"/>
    <property type="match status" value="1"/>
</dbReference>
<dbReference type="NCBIfam" id="NF007773">
    <property type="entry name" value="PRK10459.1"/>
    <property type="match status" value="1"/>
</dbReference>
<gene>
    <name evidence="8" type="ORF">NM686_017150</name>
</gene>
<dbReference type="CDD" id="cd13127">
    <property type="entry name" value="MATE_tuaB_like"/>
    <property type="match status" value="1"/>
</dbReference>
<comment type="subcellular location">
    <subcellularLocation>
        <location evidence="1">Cell membrane</location>
        <topology evidence="1">Multi-pass membrane protein</topology>
    </subcellularLocation>
</comment>
<organism evidence="8 9">
    <name type="scientific">Methylomonas rapida</name>
    <dbReference type="NCBI Taxonomy" id="2963939"/>
    <lineage>
        <taxon>Bacteria</taxon>
        <taxon>Pseudomonadati</taxon>
        <taxon>Pseudomonadota</taxon>
        <taxon>Gammaproteobacteria</taxon>
        <taxon>Methylococcales</taxon>
        <taxon>Methylococcaceae</taxon>
        <taxon>Methylomonas</taxon>
    </lineage>
</organism>
<feature type="transmembrane region" description="Helical" evidence="7">
    <location>
        <begin position="81"/>
        <end position="105"/>
    </location>
</feature>
<dbReference type="EMBL" id="CP113517">
    <property type="protein sequence ID" value="WAR44082.1"/>
    <property type="molecule type" value="Genomic_DNA"/>
</dbReference>
<keyword evidence="4 7" id="KW-0812">Transmembrane</keyword>
<reference evidence="8" key="1">
    <citation type="submission" date="2022-11" db="EMBL/GenBank/DDBJ databases">
        <title>Methylomonas rapida sp. nov., Carotenoid-Producing Obligate Methanotrophs with High Growth Characteristics and Biotechnological Potential.</title>
        <authorList>
            <person name="Tikhonova E.N."/>
            <person name="Suleimanov R.Z."/>
            <person name="Miroshnikov K."/>
            <person name="Oshkin I.Y."/>
            <person name="Belova S.E."/>
            <person name="Danilova O.V."/>
            <person name="Ashikhmin A."/>
            <person name="Konopkin A."/>
            <person name="But S.Y."/>
            <person name="Khmelenina V.N."/>
            <person name="Kuznetsov N."/>
            <person name="Pimenov N.V."/>
            <person name="Dedysh S.N."/>
        </authorList>
    </citation>
    <scope>NUCLEOTIDE SEQUENCE</scope>
    <source>
        <strain evidence="8">MP1</strain>
    </source>
</reference>
<accession>A0ABY7GFN4</accession>
<dbReference type="Proteomes" id="UP001162780">
    <property type="component" value="Chromosome"/>
</dbReference>
<feature type="transmembrane region" description="Helical" evidence="7">
    <location>
        <begin position="172"/>
        <end position="192"/>
    </location>
</feature>
<keyword evidence="3" id="KW-1003">Cell membrane</keyword>
<feature type="transmembrane region" description="Helical" evidence="7">
    <location>
        <begin position="414"/>
        <end position="434"/>
    </location>
</feature>
<evidence type="ECO:0000313" key="8">
    <source>
        <dbReference type="EMBL" id="WAR44082.1"/>
    </source>
</evidence>
<evidence type="ECO:0000313" key="9">
    <source>
        <dbReference type="Proteomes" id="UP001162780"/>
    </source>
</evidence>
<evidence type="ECO:0000256" key="1">
    <source>
        <dbReference type="ARBA" id="ARBA00004651"/>
    </source>
</evidence>
<feature type="transmembrane region" description="Helical" evidence="7">
    <location>
        <begin position="41"/>
        <end position="60"/>
    </location>
</feature>
<evidence type="ECO:0000256" key="3">
    <source>
        <dbReference type="ARBA" id="ARBA00022475"/>
    </source>
</evidence>
<feature type="transmembrane region" description="Helical" evidence="7">
    <location>
        <begin position="446"/>
        <end position="464"/>
    </location>
</feature>
<keyword evidence="5 7" id="KW-1133">Transmembrane helix</keyword>
<feature type="transmembrane region" description="Helical" evidence="7">
    <location>
        <begin position="382"/>
        <end position="402"/>
    </location>
</feature>
<feature type="transmembrane region" description="Helical" evidence="7">
    <location>
        <begin position="358"/>
        <end position="376"/>
    </location>
</feature>
<comment type="similarity">
    <text evidence="2">Belongs to the polysaccharide synthase family.</text>
</comment>
<evidence type="ECO:0000256" key="7">
    <source>
        <dbReference type="SAM" id="Phobius"/>
    </source>
</evidence>
<feature type="transmembrane region" description="Helical" evidence="7">
    <location>
        <begin position="330"/>
        <end position="351"/>
    </location>
</feature>
<dbReference type="PANTHER" id="PTHR30250:SF10">
    <property type="entry name" value="LIPOPOLYSACCHARIDE BIOSYNTHESIS PROTEIN WZXC"/>
    <property type="match status" value="1"/>
</dbReference>
<evidence type="ECO:0000256" key="5">
    <source>
        <dbReference type="ARBA" id="ARBA00022989"/>
    </source>
</evidence>
<evidence type="ECO:0000256" key="4">
    <source>
        <dbReference type="ARBA" id="ARBA00022692"/>
    </source>
</evidence>
<evidence type="ECO:0000256" key="2">
    <source>
        <dbReference type="ARBA" id="ARBA00007430"/>
    </source>
</evidence>
<name>A0ABY7GFN4_9GAMM</name>
<protein>
    <submittedName>
        <fullName evidence="8">MOP flippase family protein</fullName>
    </submittedName>
</protein>
<feature type="transmembrane region" description="Helical" evidence="7">
    <location>
        <begin position="299"/>
        <end position="318"/>
    </location>
</feature>
<evidence type="ECO:0000256" key="6">
    <source>
        <dbReference type="ARBA" id="ARBA00023136"/>
    </source>
</evidence>
<dbReference type="Pfam" id="PF13440">
    <property type="entry name" value="Polysacc_synt_3"/>
    <property type="match status" value="1"/>
</dbReference>
<dbReference type="InterPro" id="IPR050833">
    <property type="entry name" value="Poly_Biosynth_Transport"/>
</dbReference>
<sequence>MSLANRTYSAARWTTTSTVIRAGLQLAQVAVLARILAPQDYGLMAMVNLVLSYAGLFNDMGLSTAFVQRQSISHEERSSLYWLNVVVGGILMLLVIAAAPLVAMFFHEPKLVPLTTLVATNFLVNALGQQLRMNAEKSLNFRPVALIEIFAAVIGFAIAMLTAWWWDWGVYALVSSTMVSAWLTLGSSWLFLANGWRPAWRLQWDEVRWFVRFGGGMVINNLINHVNATVDILLGGRLLGTSLLGLYSVPRNLILQVQFMVNPIFTRVGFPLIASIQHDQKRVREIYLKTMNMTASVNTPIYVAMGVFAPEIVLLLLGDNWQDSSPLLRILAIWGLLRSFGNPVGSLLFGLGHVRLAVWWNAGLLLIVPPVIWLSSKYGALGMAYSMSGLMAILFVPAWAILIRPTCGAGLWEYTQQVLIPIFCALLAGGLAWLSVIQFNFSPIRLAMGFSVGIIAYFSISWIMNRKWCLILFSAVKPAKHAINLKKTL</sequence>